<evidence type="ECO:0000256" key="1">
    <source>
        <dbReference type="SAM" id="Phobius"/>
    </source>
</evidence>
<feature type="transmembrane region" description="Helical" evidence="1">
    <location>
        <begin position="6"/>
        <end position="28"/>
    </location>
</feature>
<keyword evidence="1" id="KW-0812">Transmembrane</keyword>
<keyword evidence="3" id="KW-1185">Reference proteome</keyword>
<dbReference type="RefSeq" id="WP_265048310.1">
    <property type="nucleotide sequence ID" value="NZ_CP100390.1"/>
</dbReference>
<protein>
    <submittedName>
        <fullName evidence="2">Uncharacterized protein</fullName>
    </submittedName>
</protein>
<evidence type="ECO:0000313" key="3">
    <source>
        <dbReference type="Proteomes" id="UP001163739"/>
    </source>
</evidence>
<accession>A0ABY6N495</accession>
<evidence type="ECO:0000313" key="2">
    <source>
        <dbReference type="EMBL" id="UZE96825.1"/>
    </source>
</evidence>
<name>A0ABY6N495_9ALTE</name>
<sequence length="85" mass="9812">MFEHWTGLFLVVGIGLAIMLIAEVSSYARERYLIKKGVLFAVEETTEQDILRLKKMGYSVWAIKRYRQLNKGVSLKQAKEYIASL</sequence>
<gene>
    <name evidence="2" type="ORF">NKI27_03470</name>
</gene>
<proteinExistence type="predicted"/>
<dbReference type="Proteomes" id="UP001163739">
    <property type="component" value="Chromosome"/>
</dbReference>
<reference evidence="2" key="1">
    <citation type="submission" date="2022-06" db="EMBL/GenBank/DDBJ databases">
        <title>Alkalimarinus sp. nov., isolated from gut of a Alitta virens.</title>
        <authorList>
            <person name="Yang A.I."/>
            <person name="Shin N.-R."/>
        </authorList>
    </citation>
    <scope>NUCLEOTIDE SEQUENCE</scope>
    <source>
        <strain evidence="2">A2M4</strain>
    </source>
</reference>
<organism evidence="2 3">
    <name type="scientific">Alkalimarinus alittae</name>
    <dbReference type="NCBI Taxonomy" id="2961619"/>
    <lineage>
        <taxon>Bacteria</taxon>
        <taxon>Pseudomonadati</taxon>
        <taxon>Pseudomonadota</taxon>
        <taxon>Gammaproteobacteria</taxon>
        <taxon>Alteromonadales</taxon>
        <taxon>Alteromonadaceae</taxon>
        <taxon>Alkalimarinus</taxon>
    </lineage>
</organism>
<keyword evidence="1" id="KW-0472">Membrane</keyword>
<keyword evidence="1" id="KW-1133">Transmembrane helix</keyword>
<dbReference type="EMBL" id="CP100390">
    <property type="protein sequence ID" value="UZE96825.1"/>
    <property type="molecule type" value="Genomic_DNA"/>
</dbReference>